<protein>
    <submittedName>
        <fullName evidence="2">Uncharacterized protein</fullName>
    </submittedName>
</protein>
<organism evidence="2 3">
    <name type="scientific">Flavobacterium hankyongi</name>
    <dbReference type="NCBI Taxonomy" id="1176532"/>
    <lineage>
        <taxon>Bacteria</taxon>
        <taxon>Pseudomonadati</taxon>
        <taxon>Bacteroidota</taxon>
        <taxon>Flavobacteriia</taxon>
        <taxon>Flavobacteriales</taxon>
        <taxon>Flavobacteriaceae</taxon>
        <taxon>Flavobacterium</taxon>
    </lineage>
</organism>
<reference evidence="3" key="1">
    <citation type="journal article" date="2019" name="Int. J. Syst. Evol. Microbiol.">
        <title>The Global Catalogue of Microorganisms (GCM) 10K type strain sequencing project: providing services to taxonomists for standard genome sequencing and annotation.</title>
        <authorList>
            <consortium name="The Broad Institute Genomics Platform"/>
            <consortium name="The Broad Institute Genome Sequencing Center for Infectious Disease"/>
            <person name="Wu L."/>
            <person name="Ma J."/>
        </authorList>
    </citation>
    <scope>NUCLEOTIDE SEQUENCE [LARGE SCALE GENOMIC DNA]</scope>
    <source>
        <strain evidence="3">JCM 18198</strain>
    </source>
</reference>
<dbReference type="RefSeq" id="WP_264541934.1">
    <property type="nucleotide sequence ID" value="NZ_BAABIP010000010.1"/>
</dbReference>
<gene>
    <name evidence="2" type="ORF">GCM10023230_12810</name>
</gene>
<proteinExistence type="predicted"/>
<comment type="caution">
    <text evidence="2">The sequence shown here is derived from an EMBL/GenBank/DDBJ whole genome shotgun (WGS) entry which is preliminary data.</text>
</comment>
<evidence type="ECO:0000256" key="1">
    <source>
        <dbReference type="SAM" id="SignalP"/>
    </source>
</evidence>
<evidence type="ECO:0000313" key="3">
    <source>
        <dbReference type="Proteomes" id="UP001500141"/>
    </source>
</evidence>
<keyword evidence="3" id="KW-1185">Reference proteome</keyword>
<feature type="signal peptide" evidence="1">
    <location>
        <begin position="1"/>
        <end position="21"/>
    </location>
</feature>
<feature type="chain" id="PRO_5047201895" evidence="1">
    <location>
        <begin position="22"/>
        <end position="294"/>
    </location>
</feature>
<evidence type="ECO:0000313" key="2">
    <source>
        <dbReference type="EMBL" id="GAA4764751.1"/>
    </source>
</evidence>
<name>A0ABP8ZSA1_9FLAO</name>
<dbReference type="Proteomes" id="UP001500141">
    <property type="component" value="Unassembled WGS sequence"/>
</dbReference>
<sequence length="294" mass="35692">MKKFFLSTILLLTFFNTIAQTQIGTEESFKPYKSYLKTPDFFEILEKSKQTQKDSMEVFTFNGFSQEKNETFKCSFDIEKYRTRLYEDEYGLNEYIELASLTNYVYQNQKIIFKRIKIKKDLKEKVINIKNYNRDEEVLDIYYYQNGKPKRLYSKLAKTIWFFDKKGNIDKVRYDELGNILNYFDLEEKKEFIIDNSKFTLKEHLKIREDLLKIIHNTGMAGKGFDDFTVSDWKILNKTKKYLKKLFNIDFDLYCYGMSHLSKETYLISEYGEEYFLTPYWKELKKQQEYYNNK</sequence>
<dbReference type="EMBL" id="BAABIP010000010">
    <property type="protein sequence ID" value="GAA4764751.1"/>
    <property type="molecule type" value="Genomic_DNA"/>
</dbReference>
<accession>A0ABP8ZSA1</accession>
<keyword evidence="1" id="KW-0732">Signal</keyword>